<dbReference type="PANTHER" id="PTHR43585:SF2">
    <property type="entry name" value="ATP-GRASP ENZYME FSQD"/>
    <property type="match status" value="1"/>
</dbReference>
<dbReference type="Proteomes" id="UP001595850">
    <property type="component" value="Unassembled WGS sequence"/>
</dbReference>
<reference evidence="7" key="1">
    <citation type="journal article" date="2019" name="Int. J. Syst. Evol. Microbiol.">
        <title>The Global Catalogue of Microorganisms (GCM) 10K type strain sequencing project: providing services to taxonomists for standard genome sequencing and annotation.</title>
        <authorList>
            <consortium name="The Broad Institute Genomics Platform"/>
            <consortium name="The Broad Institute Genome Sequencing Center for Infectious Disease"/>
            <person name="Wu L."/>
            <person name="Ma J."/>
        </authorList>
    </citation>
    <scope>NUCLEOTIDE SEQUENCE [LARGE SCALE GENOMIC DNA]</scope>
    <source>
        <strain evidence="7">TBRC 4489</strain>
    </source>
</reference>
<dbReference type="InterPro" id="IPR052032">
    <property type="entry name" value="ATP-dep_AA_Ligase"/>
</dbReference>
<name>A0ABV8IEV5_9ACTN</name>
<gene>
    <name evidence="6" type="ORF">ACFOWE_24855</name>
</gene>
<keyword evidence="3 4" id="KW-0067">ATP-binding</keyword>
<evidence type="ECO:0000259" key="5">
    <source>
        <dbReference type="PROSITE" id="PS50975"/>
    </source>
</evidence>
<evidence type="ECO:0000256" key="1">
    <source>
        <dbReference type="ARBA" id="ARBA00022598"/>
    </source>
</evidence>
<dbReference type="Gene3D" id="3.30.470.20">
    <property type="entry name" value="ATP-grasp fold, B domain"/>
    <property type="match status" value="1"/>
</dbReference>
<accession>A0ABV8IEV5</accession>
<proteinExistence type="predicted"/>
<dbReference type="RefSeq" id="WP_377291831.1">
    <property type="nucleotide sequence ID" value="NZ_JBHSBM010000030.1"/>
</dbReference>
<dbReference type="PROSITE" id="PS50975">
    <property type="entry name" value="ATP_GRASP"/>
    <property type="match status" value="1"/>
</dbReference>
<dbReference type="InterPro" id="IPR041472">
    <property type="entry name" value="BL00235/CARNS1_N"/>
</dbReference>
<evidence type="ECO:0000313" key="6">
    <source>
        <dbReference type="EMBL" id="MFC4061542.1"/>
    </source>
</evidence>
<dbReference type="PANTHER" id="PTHR43585">
    <property type="entry name" value="FUMIPYRROLE BIOSYNTHESIS PROTEIN C"/>
    <property type="match status" value="1"/>
</dbReference>
<keyword evidence="2 4" id="KW-0547">Nucleotide-binding</keyword>
<dbReference type="Pfam" id="PF18130">
    <property type="entry name" value="ATPgrasp_N"/>
    <property type="match status" value="1"/>
</dbReference>
<feature type="domain" description="ATP-grasp" evidence="5">
    <location>
        <begin position="111"/>
        <end position="318"/>
    </location>
</feature>
<dbReference type="Pfam" id="PF13535">
    <property type="entry name" value="ATP-grasp_4"/>
    <property type="match status" value="1"/>
</dbReference>
<evidence type="ECO:0000313" key="7">
    <source>
        <dbReference type="Proteomes" id="UP001595850"/>
    </source>
</evidence>
<evidence type="ECO:0000256" key="2">
    <source>
        <dbReference type="ARBA" id="ARBA00022741"/>
    </source>
</evidence>
<dbReference type="EMBL" id="JBHSBM010000030">
    <property type="protein sequence ID" value="MFC4061542.1"/>
    <property type="molecule type" value="Genomic_DNA"/>
</dbReference>
<keyword evidence="7" id="KW-1185">Reference proteome</keyword>
<dbReference type="InterPro" id="IPR040570">
    <property type="entry name" value="LAL_C2"/>
</dbReference>
<sequence>MKLLALEARQNGAYYQSRYRQVADLGAELYVLNGIGTPDFWPEDRYRIAGSQHIDDLVTAAKAWHEQERFDGIITFSESAVTAVAVVAEALGLPGVGPEAARTSRNKLLMRRAHLGHGAPHPDFRLVADVEEARRAAEDFGYPVILKPTLGAASNFVFRIDDEEELRRTFPQAAEGIEGMSWFGMEAEGIDLGPHGLMVESFLDGEEFLIEAVVWDGEVYLGSVVDRITAEGGTFDDDVHHAPTSLGPEQVAAVHRVVTAGARAQGLRRSVLHAEVRFHRGEPYLLEIAIRPGGGGLDLIARITADHCPIRAVMDVACGRRPRVRHYAPTGVHVTAMCLLCEAGRIERIEVPAEVSESDRVFFLKVTAKPGDVVRRPPEGNSILGFLGTTGDSLEDARQVMNDLADRIRVDLTPIGDPR</sequence>
<dbReference type="Pfam" id="PF18603">
    <property type="entry name" value="LAL_C2"/>
    <property type="match status" value="1"/>
</dbReference>
<protein>
    <submittedName>
        <fullName evidence="6">ATP-grasp domain-containing protein</fullName>
    </submittedName>
</protein>
<evidence type="ECO:0000256" key="3">
    <source>
        <dbReference type="ARBA" id="ARBA00022840"/>
    </source>
</evidence>
<comment type="caution">
    <text evidence="6">The sequence shown here is derived from an EMBL/GenBank/DDBJ whole genome shotgun (WGS) entry which is preliminary data.</text>
</comment>
<keyword evidence="1" id="KW-0436">Ligase</keyword>
<organism evidence="6 7">
    <name type="scientific">Planomonospora corallina</name>
    <dbReference type="NCBI Taxonomy" id="1806052"/>
    <lineage>
        <taxon>Bacteria</taxon>
        <taxon>Bacillati</taxon>
        <taxon>Actinomycetota</taxon>
        <taxon>Actinomycetes</taxon>
        <taxon>Streptosporangiales</taxon>
        <taxon>Streptosporangiaceae</taxon>
        <taxon>Planomonospora</taxon>
    </lineage>
</organism>
<dbReference type="Gene3D" id="3.40.50.20">
    <property type="match status" value="1"/>
</dbReference>
<evidence type="ECO:0000256" key="4">
    <source>
        <dbReference type="PROSITE-ProRule" id="PRU00409"/>
    </source>
</evidence>
<dbReference type="SUPFAM" id="SSF56059">
    <property type="entry name" value="Glutathione synthetase ATP-binding domain-like"/>
    <property type="match status" value="1"/>
</dbReference>
<dbReference type="InterPro" id="IPR011761">
    <property type="entry name" value="ATP-grasp"/>
</dbReference>